<evidence type="ECO:0000256" key="9">
    <source>
        <dbReference type="SAM" id="MobiDB-lite"/>
    </source>
</evidence>
<evidence type="ECO:0000313" key="12">
    <source>
        <dbReference type="EMBL" id="SDU84673.1"/>
    </source>
</evidence>
<reference evidence="13" key="1">
    <citation type="submission" date="2016-10" db="EMBL/GenBank/DDBJ databases">
        <authorList>
            <person name="Varghese N."/>
            <person name="Submissions S."/>
        </authorList>
    </citation>
    <scope>NUCLEOTIDE SEQUENCE [LARGE SCALE GENOMIC DNA]</scope>
    <source>
        <strain evidence="13">DSM 21743</strain>
    </source>
</reference>
<dbReference type="STRING" id="546874.SAMN04488544_0874"/>
<dbReference type="GO" id="GO:0005524">
    <property type="term" value="F:ATP binding"/>
    <property type="evidence" value="ECO:0007669"/>
    <property type="project" value="UniProtKB-KW"/>
</dbReference>
<evidence type="ECO:0000259" key="11">
    <source>
        <dbReference type="PROSITE" id="PS51194"/>
    </source>
</evidence>
<dbReference type="GO" id="GO:0003678">
    <property type="term" value="F:DNA helicase activity"/>
    <property type="evidence" value="ECO:0007669"/>
    <property type="project" value="TreeGrafter"/>
</dbReference>
<evidence type="ECO:0000256" key="1">
    <source>
        <dbReference type="ARBA" id="ARBA00022741"/>
    </source>
</evidence>
<evidence type="ECO:0000256" key="5">
    <source>
        <dbReference type="ARBA" id="ARBA00022840"/>
    </source>
</evidence>
<keyword evidence="7" id="KW-0234">DNA repair</keyword>
<feature type="region of interest" description="Disordered" evidence="9">
    <location>
        <begin position="1"/>
        <end position="21"/>
    </location>
</feature>
<proteinExistence type="predicted"/>
<keyword evidence="4 12" id="KW-0347">Helicase</keyword>
<accession>A0A1H2LUI8</accession>
<dbReference type="InterPro" id="IPR047112">
    <property type="entry name" value="RecG/Mfd"/>
</dbReference>
<dbReference type="CDD" id="cd04488">
    <property type="entry name" value="RecG_wedge_OBF"/>
    <property type="match status" value="1"/>
</dbReference>
<gene>
    <name evidence="12" type="ORF">SAMN04488544_0874</name>
</gene>
<evidence type="ECO:0000256" key="8">
    <source>
        <dbReference type="ARBA" id="ARBA00049819"/>
    </source>
</evidence>
<evidence type="ECO:0000313" key="13">
    <source>
        <dbReference type="Proteomes" id="UP000198825"/>
    </source>
</evidence>
<dbReference type="Pfam" id="PF17191">
    <property type="entry name" value="RecG_wedge"/>
    <property type="match status" value="1"/>
</dbReference>
<keyword evidence="5" id="KW-0067">ATP-binding</keyword>
<keyword evidence="6" id="KW-0238">DNA-binding</keyword>
<dbReference type="InterPro" id="IPR045562">
    <property type="entry name" value="RecG_dom3_C"/>
</dbReference>
<name>A0A1H2LUI8_9ACTN</name>
<dbReference type="InterPro" id="IPR027417">
    <property type="entry name" value="P-loop_NTPase"/>
</dbReference>
<dbReference type="InterPro" id="IPR012340">
    <property type="entry name" value="NA-bd_OB-fold"/>
</dbReference>
<organism evidence="12 13">
    <name type="scientific">Microlunatus sagamiharensis</name>
    <dbReference type="NCBI Taxonomy" id="546874"/>
    <lineage>
        <taxon>Bacteria</taxon>
        <taxon>Bacillati</taxon>
        <taxon>Actinomycetota</taxon>
        <taxon>Actinomycetes</taxon>
        <taxon>Propionibacteriales</taxon>
        <taxon>Propionibacteriaceae</taxon>
        <taxon>Microlunatus</taxon>
    </lineage>
</organism>
<dbReference type="SMART" id="SM00487">
    <property type="entry name" value="DEXDc"/>
    <property type="match status" value="1"/>
</dbReference>
<dbReference type="InterPro" id="IPR014001">
    <property type="entry name" value="Helicase_ATP-bd"/>
</dbReference>
<sequence>MAGRSRTGRSGAEASATDVRPADAAWRTPTFRRLDARLDTVVGGRTATQLEGLRVRTVGDLLHLVPRRYFAGTELSDLSTLEPDEEVAVLAEVRSVRAHNLPSAGQHTGRKPRLEVVVTDRRGYLTLTFFGAPHLIRYWEKDLRVGARGLFAGKVRIFNNAFQLSHPDFVILGDDGAVIGGAARNEDMAAIAGSALVPIYPQTGKLRTWTIGSCVGLALGSVEGLPDPLPDSVREAAGVVDLGSALRGVHQPTTRDEQHRGLDRLRFDEAFALQLTMARRRADAAAHGAIARPRRPGGLLEAFDARLPFRLTAGQQEIGEELFAELAGTAPMQRLLQGEVGSGKTLVALRAMLAVVDAGGQAALLAPTEVLAAQHRQTIARMLGDLAEGGTLGAAEHSTDVVLLTGSLPAARRRDALARVASGEAGLVVGTHALLSEDVAFADLGLVVVDEQHRFGVEQRAALGAKAVAGSGARPHVLVMTATPIPRSVAMTVFGDLETSTLSELPAGRAEVSTVVVDVRRQPAWVDRAWHRVREEVAAGHQAYVVCARISSTPPPSAAARARALEEGDEAGFEPEDAPPAVAVEDLYAELSAGPLDGLAVEMLHGGLPSEEKDAVMARFAAGETDVLVATTVIEVGVDVPNATVMVICDADRFGISQLHQLRGRIGRGGHTGVCLLLTTAVPGTPARDRLDAVASTRDGFALAEVDLEQRREGDVLGSSQSGRRSSLRLLRVLDDADLIDAARGLAERCVADPELADHPGLADVVTDVERKAAGDWLERT</sequence>
<keyword evidence="1" id="KW-0547">Nucleotide-binding</keyword>
<dbReference type="GO" id="GO:0003677">
    <property type="term" value="F:DNA binding"/>
    <property type="evidence" value="ECO:0007669"/>
    <property type="project" value="UniProtKB-KW"/>
</dbReference>
<dbReference type="PROSITE" id="PS51194">
    <property type="entry name" value="HELICASE_CTER"/>
    <property type="match status" value="1"/>
</dbReference>
<dbReference type="InterPro" id="IPR011545">
    <property type="entry name" value="DEAD/DEAH_box_helicase_dom"/>
</dbReference>
<keyword evidence="13" id="KW-1185">Reference proteome</keyword>
<evidence type="ECO:0000256" key="3">
    <source>
        <dbReference type="ARBA" id="ARBA00022801"/>
    </source>
</evidence>
<dbReference type="SUPFAM" id="SSF50249">
    <property type="entry name" value="Nucleic acid-binding proteins"/>
    <property type="match status" value="1"/>
</dbReference>
<dbReference type="PANTHER" id="PTHR47964">
    <property type="entry name" value="ATP-DEPENDENT DNA HELICASE HOMOLOG RECG, CHLOROPLASTIC"/>
    <property type="match status" value="1"/>
</dbReference>
<keyword evidence="3" id="KW-0378">Hydrolase</keyword>
<dbReference type="Proteomes" id="UP000198825">
    <property type="component" value="Chromosome I"/>
</dbReference>
<dbReference type="GO" id="GO:0006281">
    <property type="term" value="P:DNA repair"/>
    <property type="evidence" value="ECO:0007669"/>
    <property type="project" value="UniProtKB-KW"/>
</dbReference>
<evidence type="ECO:0000256" key="6">
    <source>
        <dbReference type="ARBA" id="ARBA00023125"/>
    </source>
</evidence>
<dbReference type="SMART" id="SM00490">
    <property type="entry name" value="HELICc"/>
    <property type="match status" value="1"/>
</dbReference>
<evidence type="ECO:0000256" key="4">
    <source>
        <dbReference type="ARBA" id="ARBA00022806"/>
    </source>
</evidence>
<dbReference type="Pfam" id="PF19833">
    <property type="entry name" value="RecG_dom3_C"/>
    <property type="match status" value="1"/>
</dbReference>
<dbReference type="PROSITE" id="PS51192">
    <property type="entry name" value="HELICASE_ATP_BIND_1"/>
    <property type="match status" value="1"/>
</dbReference>
<dbReference type="InterPro" id="IPR001650">
    <property type="entry name" value="Helicase_C-like"/>
</dbReference>
<dbReference type="SUPFAM" id="SSF52540">
    <property type="entry name" value="P-loop containing nucleoside triphosphate hydrolases"/>
    <property type="match status" value="1"/>
</dbReference>
<evidence type="ECO:0000256" key="7">
    <source>
        <dbReference type="ARBA" id="ARBA00023204"/>
    </source>
</evidence>
<evidence type="ECO:0000259" key="10">
    <source>
        <dbReference type="PROSITE" id="PS51192"/>
    </source>
</evidence>
<feature type="domain" description="Helicase C-terminal" evidence="11">
    <location>
        <begin position="525"/>
        <end position="732"/>
    </location>
</feature>
<dbReference type="AlphaFoldDB" id="A0A1H2LUI8"/>
<dbReference type="EMBL" id="LT629799">
    <property type="protein sequence ID" value="SDU84673.1"/>
    <property type="molecule type" value="Genomic_DNA"/>
</dbReference>
<protein>
    <recommendedName>
        <fullName evidence="8">Probable DNA 3'-5' helicase RecG</fullName>
    </recommendedName>
</protein>
<dbReference type="PANTHER" id="PTHR47964:SF1">
    <property type="entry name" value="ATP-DEPENDENT DNA HELICASE HOMOLOG RECG, CHLOROPLASTIC"/>
    <property type="match status" value="1"/>
</dbReference>
<dbReference type="Gene3D" id="2.40.50.140">
    <property type="entry name" value="Nucleic acid-binding proteins"/>
    <property type="match status" value="1"/>
</dbReference>
<dbReference type="Gene3D" id="3.40.50.300">
    <property type="entry name" value="P-loop containing nucleotide triphosphate hydrolases"/>
    <property type="match status" value="2"/>
</dbReference>
<dbReference type="Pfam" id="PF00271">
    <property type="entry name" value="Helicase_C"/>
    <property type="match status" value="1"/>
</dbReference>
<dbReference type="InterPro" id="IPR033454">
    <property type="entry name" value="RecG_wedge"/>
</dbReference>
<feature type="domain" description="Helicase ATP-binding" evidence="10">
    <location>
        <begin position="325"/>
        <end position="502"/>
    </location>
</feature>
<dbReference type="GO" id="GO:0016787">
    <property type="term" value="F:hydrolase activity"/>
    <property type="evidence" value="ECO:0007669"/>
    <property type="project" value="UniProtKB-KW"/>
</dbReference>
<keyword evidence="2" id="KW-0227">DNA damage</keyword>
<dbReference type="Pfam" id="PF00270">
    <property type="entry name" value="DEAD"/>
    <property type="match status" value="1"/>
</dbReference>
<evidence type="ECO:0000256" key="2">
    <source>
        <dbReference type="ARBA" id="ARBA00022763"/>
    </source>
</evidence>